<organism evidence="1 2">
    <name type="scientific">Methylotenera mobilis</name>
    <dbReference type="NCBI Taxonomy" id="359408"/>
    <lineage>
        <taxon>Bacteria</taxon>
        <taxon>Pseudomonadati</taxon>
        <taxon>Pseudomonadota</taxon>
        <taxon>Betaproteobacteria</taxon>
        <taxon>Nitrosomonadales</taxon>
        <taxon>Methylophilaceae</taxon>
        <taxon>Methylotenera</taxon>
    </lineage>
</organism>
<dbReference type="AlphaFoldDB" id="A0A351R810"/>
<protein>
    <submittedName>
        <fullName evidence="1">Uncharacterized protein</fullName>
    </submittedName>
</protein>
<accession>A0A351R810</accession>
<proteinExistence type="predicted"/>
<gene>
    <name evidence="1" type="ORF">DCW48_00345</name>
</gene>
<dbReference type="Proteomes" id="UP000264313">
    <property type="component" value="Unassembled WGS sequence"/>
</dbReference>
<sequence length="69" mass="8029">MSKQLIISQAKLTGNEDCKVLYNKAKDIVELEIGDTSLRLEVRNFFMMNEMMRKAVARLVMQTELHQVQ</sequence>
<comment type="caution">
    <text evidence="1">The sequence shown here is derived from an EMBL/GenBank/DDBJ whole genome shotgun (WGS) entry which is preliminary data.</text>
</comment>
<evidence type="ECO:0000313" key="2">
    <source>
        <dbReference type="Proteomes" id="UP000264313"/>
    </source>
</evidence>
<dbReference type="EMBL" id="DNAA01000010">
    <property type="protein sequence ID" value="HBA08181.1"/>
    <property type="molecule type" value="Genomic_DNA"/>
</dbReference>
<evidence type="ECO:0000313" key="1">
    <source>
        <dbReference type="EMBL" id="HBA08181.1"/>
    </source>
</evidence>
<dbReference type="STRING" id="1132855.GCA_000384255_00451"/>
<name>A0A351R810_9PROT</name>
<reference evidence="1 2" key="1">
    <citation type="journal article" date="2018" name="Nat. Biotechnol.">
        <title>A standardized bacterial taxonomy based on genome phylogeny substantially revises the tree of life.</title>
        <authorList>
            <person name="Parks D.H."/>
            <person name="Chuvochina M."/>
            <person name="Waite D.W."/>
            <person name="Rinke C."/>
            <person name="Skarshewski A."/>
            <person name="Chaumeil P.A."/>
            <person name="Hugenholtz P."/>
        </authorList>
    </citation>
    <scope>NUCLEOTIDE SEQUENCE [LARGE SCALE GENOMIC DNA]</scope>
    <source>
        <strain evidence="1">UBA9958</strain>
    </source>
</reference>